<dbReference type="Pfam" id="PF00773">
    <property type="entry name" value="RNB"/>
    <property type="match status" value="1"/>
</dbReference>
<dbReference type="AlphaFoldDB" id="A0A542E5Z2"/>
<dbReference type="OrthoDB" id="5800376at2"/>
<dbReference type="GO" id="GO:0003723">
    <property type="term" value="F:RNA binding"/>
    <property type="evidence" value="ECO:0007669"/>
    <property type="project" value="InterPro"/>
</dbReference>
<dbReference type="SUPFAM" id="SSF50249">
    <property type="entry name" value="Nucleic acid-binding proteins"/>
    <property type="match status" value="1"/>
</dbReference>
<dbReference type="GO" id="GO:0006402">
    <property type="term" value="P:mRNA catabolic process"/>
    <property type="evidence" value="ECO:0007669"/>
    <property type="project" value="TreeGrafter"/>
</dbReference>
<accession>A0A542E5Z2</accession>
<reference evidence="2 3" key="1">
    <citation type="submission" date="2019-06" db="EMBL/GenBank/DDBJ databases">
        <title>Sequencing the genomes of 1000 actinobacteria strains.</title>
        <authorList>
            <person name="Klenk H.-P."/>
        </authorList>
    </citation>
    <scope>NUCLEOTIDE SEQUENCE [LARGE SCALE GENOMIC DNA]</scope>
    <source>
        <strain evidence="2 3">DSM 18607</strain>
    </source>
</reference>
<dbReference type="InterPro" id="IPR040596">
    <property type="entry name" value="RNase_II_C_S1"/>
</dbReference>
<dbReference type="InterPro" id="IPR012340">
    <property type="entry name" value="NA-bd_OB-fold"/>
</dbReference>
<protein>
    <submittedName>
        <fullName evidence="2">Exoribonuclease R</fullName>
    </submittedName>
</protein>
<feature type="domain" description="RNB" evidence="1">
    <location>
        <begin position="62"/>
        <end position="380"/>
    </location>
</feature>
<dbReference type="RefSeq" id="WP_141849932.1">
    <property type="nucleotide sequence ID" value="NZ_BAAAPR010000023.1"/>
</dbReference>
<dbReference type="EMBL" id="VFMN01000001">
    <property type="protein sequence ID" value="TQJ10750.1"/>
    <property type="molecule type" value="Genomic_DNA"/>
</dbReference>
<dbReference type="InterPro" id="IPR050180">
    <property type="entry name" value="RNR_Ribonuclease"/>
</dbReference>
<evidence type="ECO:0000313" key="2">
    <source>
        <dbReference type="EMBL" id="TQJ10750.1"/>
    </source>
</evidence>
<proteinExistence type="predicted"/>
<dbReference type="Pfam" id="PF18614">
    <property type="entry name" value="RNase_II_C_S1"/>
    <property type="match status" value="1"/>
</dbReference>
<organism evidence="2 3">
    <name type="scientific">Lapillicoccus jejuensis</name>
    <dbReference type="NCBI Taxonomy" id="402171"/>
    <lineage>
        <taxon>Bacteria</taxon>
        <taxon>Bacillati</taxon>
        <taxon>Actinomycetota</taxon>
        <taxon>Actinomycetes</taxon>
        <taxon>Micrococcales</taxon>
        <taxon>Intrasporangiaceae</taxon>
        <taxon>Lapillicoccus</taxon>
    </lineage>
</organism>
<dbReference type="GO" id="GO:0000932">
    <property type="term" value="C:P-body"/>
    <property type="evidence" value="ECO:0007669"/>
    <property type="project" value="TreeGrafter"/>
</dbReference>
<comment type="caution">
    <text evidence="2">The sequence shown here is derived from an EMBL/GenBank/DDBJ whole genome shotgun (WGS) entry which is preliminary data.</text>
</comment>
<name>A0A542E5Z2_9MICO</name>
<evidence type="ECO:0000259" key="1">
    <source>
        <dbReference type="SMART" id="SM00955"/>
    </source>
</evidence>
<dbReference type="Proteomes" id="UP000317893">
    <property type="component" value="Unassembled WGS sequence"/>
</dbReference>
<dbReference type="InterPro" id="IPR001900">
    <property type="entry name" value="RNase_II/R"/>
</dbReference>
<gene>
    <name evidence="2" type="ORF">FB458_3888</name>
</gene>
<dbReference type="PANTHER" id="PTHR23355:SF42">
    <property type="entry name" value="RIBONUCLEASE II, CHLOROPLASTIC_MITOCHONDRIAL"/>
    <property type="match status" value="1"/>
</dbReference>
<dbReference type="SMART" id="SM00955">
    <property type="entry name" value="RNB"/>
    <property type="match status" value="1"/>
</dbReference>
<dbReference type="PANTHER" id="PTHR23355">
    <property type="entry name" value="RIBONUCLEASE"/>
    <property type="match status" value="1"/>
</dbReference>
<evidence type="ECO:0000313" key="3">
    <source>
        <dbReference type="Proteomes" id="UP000317893"/>
    </source>
</evidence>
<dbReference type="GO" id="GO:0000175">
    <property type="term" value="F:3'-5'-RNA exonuclease activity"/>
    <property type="evidence" value="ECO:0007669"/>
    <property type="project" value="TreeGrafter"/>
</dbReference>
<sequence>MASRVWRYRTTTPVPATVDVEDVAALVARFAAVRAEQHVPEAFPPEVLAEADDAAAHVALPDRDETAVPFCTIDPPGSMDLDQALHIERDGDGHRVRYAIADVPAVVRPGGAIDVEARRRGTTVYCPDERAPLHPPRLSEDAASLLPGQVRSAFVWDLRLDATGEVTAHDLYRARVRSTDRLDYAQVQHDVDAGTADERLVLLKQVGERRIALERARGGASLPLPEQQVDQRDDGGYTVTFRPPVPAEDWNAQLSLMTGMVAARIMLDGRVGLLRTMPAPDGAALARFRRQAAALGADWPTDLPYGELLRRLDLADPRHLALVHEATSLFRGAGYTPFDGELPTQQEHAAVAAPYAHVTAPLRRLVDRFGLVVCAALAAGEEVPAWVREALPELPGIMRGADQRASAVERACTDAVEAAVMGPRVGQTFPASVVDRKEGRVVVQLSDPAILGDAADPAGRADLGDRVTVRCTGADVTTGKVALEVTS</sequence>
<keyword evidence="3" id="KW-1185">Reference proteome</keyword>